<keyword evidence="14" id="KW-1185">Reference proteome</keyword>
<reference evidence="13 14" key="1">
    <citation type="submission" date="2021-02" db="EMBL/GenBank/DDBJ databases">
        <title>Safari Cat Assemblies.</title>
        <authorList>
            <person name="Bredemeyer K.R."/>
            <person name="Murphy W.J."/>
        </authorList>
    </citation>
    <scope>NUCLEOTIDE SEQUENCE [LARGE SCALE GENOMIC DNA]</scope>
</reference>
<evidence type="ECO:0008006" key="15">
    <source>
        <dbReference type="Google" id="ProtNLM"/>
    </source>
</evidence>
<proteinExistence type="inferred from homology"/>
<dbReference type="SMART" id="SM00105">
    <property type="entry name" value="ArfGap"/>
    <property type="match status" value="1"/>
</dbReference>
<dbReference type="Gene3D" id="1.10.220.150">
    <property type="entry name" value="Arf GTPase activating protein"/>
    <property type="match status" value="1"/>
</dbReference>
<feature type="compositionally biased region" description="Basic residues" evidence="10">
    <location>
        <begin position="558"/>
        <end position="568"/>
    </location>
</feature>
<feature type="region of interest" description="Disordered" evidence="10">
    <location>
        <begin position="871"/>
        <end position="892"/>
    </location>
</feature>
<dbReference type="SUPFAM" id="SSF50729">
    <property type="entry name" value="PH domain-like"/>
    <property type="match status" value="1"/>
</dbReference>
<dbReference type="InterPro" id="IPR001164">
    <property type="entry name" value="ArfGAP_dom"/>
</dbReference>
<dbReference type="InterPro" id="IPR037278">
    <property type="entry name" value="ARFGAP/RecO"/>
</dbReference>
<keyword evidence="5 9" id="KW-0863">Zinc-finger</keyword>
<reference evidence="13" key="2">
    <citation type="submission" date="2025-08" db="UniProtKB">
        <authorList>
            <consortium name="Ensembl"/>
        </authorList>
    </citation>
    <scope>IDENTIFICATION</scope>
    <source>
        <strain evidence="13">breed Abyssinian</strain>
    </source>
</reference>
<comment type="similarity">
    <text evidence="1">Belongs to the centaurin gamma-like family.</text>
</comment>
<evidence type="ECO:0000256" key="8">
    <source>
        <dbReference type="PROSITE-ProRule" id="PRU00023"/>
    </source>
</evidence>
<dbReference type="GeneID" id="101082390"/>
<dbReference type="PANTHER" id="PTHR45819:SF2">
    <property type="entry name" value="ARF-GAP WITH GTPASE, ANK REPEAT AND PH DOMAIN-CONTAINING PROTEIN 3"/>
    <property type="match status" value="1"/>
</dbReference>
<dbReference type="InterPro" id="IPR027417">
    <property type="entry name" value="P-loop_NTPase"/>
</dbReference>
<feature type="region of interest" description="Disordered" evidence="10">
    <location>
        <begin position="464"/>
        <end position="584"/>
    </location>
</feature>
<dbReference type="Gene3D" id="1.25.40.20">
    <property type="entry name" value="Ankyrin repeat-containing domain"/>
    <property type="match status" value="1"/>
</dbReference>
<dbReference type="SMART" id="SM00173">
    <property type="entry name" value="RAS"/>
    <property type="match status" value="1"/>
</dbReference>
<evidence type="ECO:0000256" key="7">
    <source>
        <dbReference type="ARBA" id="ARBA00023043"/>
    </source>
</evidence>
<name>A0ABI8A2B6_FELCA</name>
<evidence type="ECO:0000256" key="5">
    <source>
        <dbReference type="ARBA" id="ARBA00022771"/>
    </source>
</evidence>
<dbReference type="CDD" id="cd01250">
    <property type="entry name" value="PH_AGAP"/>
    <property type="match status" value="1"/>
</dbReference>
<evidence type="ECO:0000256" key="3">
    <source>
        <dbReference type="ARBA" id="ARBA00022723"/>
    </source>
</evidence>
<evidence type="ECO:0000313" key="13">
    <source>
        <dbReference type="Ensembl" id="ENSFCTP00005053378.1"/>
    </source>
</evidence>
<evidence type="ECO:0000256" key="10">
    <source>
        <dbReference type="SAM" id="MobiDB-lite"/>
    </source>
</evidence>
<feature type="repeat" description="ANK" evidence="8">
    <location>
        <begin position="802"/>
        <end position="834"/>
    </location>
</feature>
<feature type="domain" description="PH" evidence="11">
    <location>
        <begin position="403"/>
        <end position="622"/>
    </location>
</feature>
<dbReference type="CDD" id="cd08855">
    <property type="entry name" value="ArfGap_AGAP3"/>
    <property type="match status" value="1"/>
</dbReference>
<dbReference type="Pfam" id="PF12796">
    <property type="entry name" value="Ank_2"/>
    <property type="match status" value="1"/>
</dbReference>
<dbReference type="Gene3D" id="3.40.50.300">
    <property type="entry name" value="P-loop containing nucleotide triphosphate hydrolases"/>
    <property type="match status" value="1"/>
</dbReference>
<dbReference type="InterPro" id="IPR038508">
    <property type="entry name" value="ArfGAP_dom_sf"/>
</dbReference>
<organism evidence="13 14">
    <name type="scientific">Felis catus</name>
    <name type="common">Cat</name>
    <name type="synonym">Felis silvestris catus</name>
    <dbReference type="NCBI Taxonomy" id="9685"/>
    <lineage>
        <taxon>Eukaryota</taxon>
        <taxon>Metazoa</taxon>
        <taxon>Chordata</taxon>
        <taxon>Craniata</taxon>
        <taxon>Vertebrata</taxon>
        <taxon>Euteleostomi</taxon>
        <taxon>Mammalia</taxon>
        <taxon>Eutheria</taxon>
        <taxon>Laurasiatheria</taxon>
        <taxon>Carnivora</taxon>
        <taxon>Feliformia</taxon>
        <taxon>Felidae</taxon>
        <taxon>Felinae</taxon>
        <taxon>Felis</taxon>
    </lineage>
</organism>
<evidence type="ECO:0000259" key="11">
    <source>
        <dbReference type="PROSITE" id="PS50003"/>
    </source>
</evidence>
<accession>A0ABI8A2B6</accession>
<dbReference type="CDD" id="cd04103">
    <property type="entry name" value="Centaurin_gamma"/>
    <property type="match status" value="1"/>
</dbReference>
<feature type="compositionally biased region" description="Polar residues" evidence="10">
    <location>
        <begin position="520"/>
        <end position="529"/>
    </location>
</feature>
<dbReference type="InterPro" id="IPR051282">
    <property type="entry name" value="Arf-GAP_GTPase_ANK_PH"/>
</dbReference>
<evidence type="ECO:0000256" key="4">
    <source>
        <dbReference type="ARBA" id="ARBA00022741"/>
    </source>
</evidence>
<gene>
    <name evidence="13" type="primary">AGAP3</name>
</gene>
<feature type="compositionally biased region" description="Low complexity" evidence="10">
    <location>
        <begin position="10"/>
        <end position="19"/>
    </location>
</feature>
<evidence type="ECO:0000256" key="2">
    <source>
        <dbReference type="ARBA" id="ARBA00022468"/>
    </source>
</evidence>
<dbReference type="PROSITE" id="PS51421">
    <property type="entry name" value="RAS"/>
    <property type="match status" value="1"/>
</dbReference>
<dbReference type="InterPro" id="IPR001849">
    <property type="entry name" value="PH_domain"/>
</dbReference>
<dbReference type="SUPFAM" id="SSF52540">
    <property type="entry name" value="P-loop containing nucleoside triphosphate hydrolases"/>
    <property type="match status" value="1"/>
</dbReference>
<dbReference type="SUPFAM" id="SSF48403">
    <property type="entry name" value="Ankyrin repeat"/>
    <property type="match status" value="1"/>
</dbReference>
<evidence type="ECO:0000256" key="6">
    <source>
        <dbReference type="ARBA" id="ARBA00022833"/>
    </source>
</evidence>
<dbReference type="Pfam" id="PF01412">
    <property type="entry name" value="ArfGap"/>
    <property type="match status" value="1"/>
</dbReference>
<dbReference type="PROSITE" id="PS50088">
    <property type="entry name" value="ANK_REPEAT"/>
    <property type="match status" value="1"/>
</dbReference>
<sequence>MNFQAGGGQSPQQQPSLAAPGGGGGGGGGAGGGGQFGGAGPGAGGGGGPSQQLAGGPPQQFALSNSAAIRAEIQRFESVHPNIYAIYDLIERIEDLALQNQIREHVISIEDSFVNSQEWTLSRSVPELKVGIVGNLSSGKSALVHRYLTGTYVQEESPEGGRFKKEIVVDGQSYLLLIRDEGGPPELQFAAWVDAVVFVFSLEDEISFQTVYNYFLRLCSFRNASEVPMVLVGTQDAISAANPRVIDDSRARKLSTDLKRCTYYETCSTYGLNVERVFQDVAQKVVALRKKQQLAIGPCKSLPNSPSHSAVSAASIPAVHINQATNGGSSAFSDYSSSVPSTPSVSQRELRIETVAASSTPTPVRKQSKRRSNIFTSRKGADLDREKKAADCKVDSIGSGRAIPIKQGILLKRSGKSLNKEWKKKYVTLCDNGLLTYHPSLHDYMQNIHGKEIDLLRTTVKVPGKRLPRATPATAPGTSPRANGLALERSNTQLGGGTGAPYTASSPAWAGPRPEGLHQRSCSVSSADQWSDALPPASGPAEVLSSSPKLEPPPSPHSNRKKHRRKKSTGTPRPDGPSGAAEEAEESFEFVLVSLTGQTWHFEASTAEERELWVQSVQAQILASLQGCRSAKDKTRVGNHNAALAVQAVRTVRGNSFCIDCDAPNPDWASLNLGALMCIECSGTHRHLGAHLSRVRSLDLDDWPPELLAVMTAMGNALANSVWEGALDGYAKPGPDACREEKERWIRAKYEQKLFLAPLPSSDVPLGQQLLRAVVEDDLRLLVMLLAHGSKEEVNETYGDGDGRTALHLSSAMANVVFTQLLIWYGVDVRSRDARGLTPLAYARRAGSQECADILIQHGCPGEGCGLAPTPNREPANGANTSAELHRSPSLL</sequence>
<dbReference type="PROSITE" id="PS50297">
    <property type="entry name" value="ANK_REP_REGION"/>
    <property type="match status" value="1"/>
</dbReference>
<dbReference type="RefSeq" id="XP_023106502.1">
    <property type="nucleotide sequence ID" value="XM_023250734.2"/>
</dbReference>
<dbReference type="SMART" id="SM00175">
    <property type="entry name" value="RAB"/>
    <property type="match status" value="1"/>
</dbReference>
<dbReference type="PANTHER" id="PTHR45819">
    <property type="entry name" value="CENTAURIN-GAMMA-1A"/>
    <property type="match status" value="1"/>
</dbReference>
<dbReference type="InterPro" id="IPR036770">
    <property type="entry name" value="Ankyrin_rpt-contain_sf"/>
</dbReference>
<dbReference type="InterPro" id="IPR002110">
    <property type="entry name" value="Ankyrin_rpt"/>
</dbReference>
<dbReference type="PRINTS" id="PR00405">
    <property type="entry name" value="REVINTRACTNG"/>
</dbReference>
<keyword evidence="6" id="KW-0862">Zinc</keyword>
<dbReference type="Ensembl" id="ENSFCTT00005075987.1">
    <property type="protein sequence ID" value="ENSFCTP00005053378.1"/>
    <property type="gene ID" value="ENSFCTG00005026454.1"/>
</dbReference>
<keyword evidence="3" id="KW-0479">Metal-binding</keyword>
<dbReference type="GeneTree" id="ENSGT00940000159586"/>
<dbReference type="PROSITE" id="PS50115">
    <property type="entry name" value="ARFGAP"/>
    <property type="match status" value="1"/>
</dbReference>
<feature type="compositionally biased region" description="Gly residues" evidence="10">
    <location>
        <begin position="20"/>
        <end position="49"/>
    </location>
</feature>
<evidence type="ECO:0000256" key="9">
    <source>
        <dbReference type="PROSITE-ProRule" id="PRU00288"/>
    </source>
</evidence>
<feature type="domain" description="Arf-GAP" evidence="12">
    <location>
        <begin position="643"/>
        <end position="763"/>
    </location>
</feature>
<dbReference type="InterPro" id="IPR001806">
    <property type="entry name" value="Small_GTPase"/>
</dbReference>
<evidence type="ECO:0000259" key="12">
    <source>
        <dbReference type="PROSITE" id="PS50115"/>
    </source>
</evidence>
<dbReference type="Proteomes" id="UP000823872">
    <property type="component" value="Chromosome A2"/>
</dbReference>
<dbReference type="Pfam" id="PF00071">
    <property type="entry name" value="Ras"/>
    <property type="match status" value="1"/>
</dbReference>
<feature type="compositionally biased region" description="Low complexity" evidence="10">
    <location>
        <begin position="50"/>
        <end position="60"/>
    </location>
</feature>
<dbReference type="InterPro" id="IPR011993">
    <property type="entry name" value="PH-like_dom_sf"/>
</dbReference>
<dbReference type="SUPFAM" id="SSF57863">
    <property type="entry name" value="ArfGap/RecO-like zinc finger"/>
    <property type="match status" value="1"/>
</dbReference>
<evidence type="ECO:0000313" key="14">
    <source>
        <dbReference type="Proteomes" id="UP000823872"/>
    </source>
</evidence>
<protein>
    <recommendedName>
        <fullName evidence="15">ArfGAP with GTPase domain, ankyrin repeat and PH domain 3</fullName>
    </recommendedName>
</protein>
<dbReference type="PROSITE" id="PS51419">
    <property type="entry name" value="RAB"/>
    <property type="match status" value="1"/>
</dbReference>
<feature type="region of interest" description="Disordered" evidence="10">
    <location>
        <begin position="357"/>
        <end position="381"/>
    </location>
</feature>
<dbReference type="Gene3D" id="2.30.29.30">
    <property type="entry name" value="Pleckstrin-homology domain (PH domain)/Phosphotyrosine-binding domain (PTB)"/>
    <property type="match status" value="2"/>
</dbReference>
<keyword evidence="4" id="KW-0547">Nucleotide-binding</keyword>
<keyword evidence="2" id="KW-0343">GTPase activation</keyword>
<evidence type="ECO:0000256" key="1">
    <source>
        <dbReference type="ARBA" id="ARBA00005430"/>
    </source>
</evidence>
<dbReference type="PROSITE" id="PS50003">
    <property type="entry name" value="PH_DOMAIN"/>
    <property type="match status" value="1"/>
</dbReference>
<feature type="region of interest" description="Disordered" evidence="10">
    <location>
        <begin position="1"/>
        <end position="60"/>
    </location>
</feature>
<reference evidence="13" key="3">
    <citation type="submission" date="2025-09" db="UniProtKB">
        <authorList>
            <consortium name="Ensembl"/>
        </authorList>
    </citation>
    <scope>IDENTIFICATION</scope>
    <source>
        <strain evidence="13">breed Abyssinian</strain>
    </source>
</reference>
<keyword evidence="7 8" id="KW-0040">ANK repeat</keyword>
<dbReference type="SMART" id="SM00233">
    <property type="entry name" value="PH"/>
    <property type="match status" value="1"/>
</dbReference>